<protein>
    <submittedName>
        <fullName evidence="1">Uncharacterized protein</fullName>
    </submittedName>
</protein>
<organism evidence="1 2">
    <name type="scientific">Paenibacillus motobuensis</name>
    <dbReference type="NCBI Taxonomy" id="295324"/>
    <lineage>
        <taxon>Bacteria</taxon>
        <taxon>Bacillati</taxon>
        <taxon>Bacillota</taxon>
        <taxon>Bacilli</taxon>
        <taxon>Bacillales</taxon>
        <taxon>Paenibacillaceae</taxon>
        <taxon>Paenibacillus</taxon>
    </lineage>
</organism>
<evidence type="ECO:0000313" key="1">
    <source>
        <dbReference type="EMBL" id="GAA0387723.1"/>
    </source>
</evidence>
<reference evidence="1 2" key="1">
    <citation type="journal article" date="2019" name="Int. J. Syst. Evol. Microbiol.">
        <title>The Global Catalogue of Microorganisms (GCM) 10K type strain sequencing project: providing services to taxonomists for standard genome sequencing and annotation.</title>
        <authorList>
            <consortium name="The Broad Institute Genomics Platform"/>
            <consortium name="The Broad Institute Genome Sequencing Center for Infectious Disease"/>
            <person name="Wu L."/>
            <person name="Ma J."/>
        </authorList>
    </citation>
    <scope>NUCLEOTIDE SEQUENCE [LARGE SCALE GENOMIC DNA]</scope>
    <source>
        <strain evidence="1 2">JCM 12774</strain>
    </source>
</reference>
<comment type="caution">
    <text evidence="1">The sequence shown here is derived from an EMBL/GenBank/DDBJ whole genome shotgun (WGS) entry which is preliminary data.</text>
</comment>
<proteinExistence type="predicted"/>
<gene>
    <name evidence="1" type="ORF">GCM10008933_18360</name>
</gene>
<sequence>MAAIRRLYRLLIDIIVPYTNWAYELMAFIGKLLHNMDGDCTLELNDKSILLRKNNVITVDDKKLSGTAEFPFYGLGLDIRLEI</sequence>
<accession>A0ABN0Y9B1</accession>
<name>A0ABN0Y9B1_9BACL</name>
<evidence type="ECO:0000313" key="2">
    <source>
        <dbReference type="Proteomes" id="UP001500340"/>
    </source>
</evidence>
<dbReference type="Proteomes" id="UP001500340">
    <property type="component" value="Unassembled WGS sequence"/>
</dbReference>
<dbReference type="EMBL" id="BAAACX010000008">
    <property type="protein sequence ID" value="GAA0387723.1"/>
    <property type="molecule type" value="Genomic_DNA"/>
</dbReference>
<keyword evidence="2" id="KW-1185">Reference proteome</keyword>